<dbReference type="PANTHER" id="PTHR36842">
    <property type="entry name" value="PROTEIN TOLB HOMOLOG"/>
    <property type="match status" value="1"/>
</dbReference>
<dbReference type="SUPFAM" id="SSF49299">
    <property type="entry name" value="PKD domain"/>
    <property type="match status" value="2"/>
</dbReference>
<reference evidence="3 4" key="1">
    <citation type="submission" date="2021-03" db="EMBL/GenBank/DDBJ databases">
        <authorList>
            <person name="Kim M.K."/>
        </authorList>
    </citation>
    <scope>NUCLEOTIDE SEQUENCE [LARGE SCALE GENOMIC DNA]</scope>
    <source>
        <strain evidence="3 4">BT442</strain>
    </source>
</reference>
<dbReference type="InterPro" id="IPR022409">
    <property type="entry name" value="PKD/Chitinase_dom"/>
</dbReference>
<accession>A0ABS3QCV8</accession>
<dbReference type="InterPro" id="IPR035986">
    <property type="entry name" value="PKD_dom_sf"/>
</dbReference>
<proteinExistence type="predicted"/>
<dbReference type="PROSITE" id="PS50093">
    <property type="entry name" value="PKD"/>
    <property type="match status" value="2"/>
</dbReference>
<dbReference type="CDD" id="cd00146">
    <property type="entry name" value="PKD"/>
    <property type="match status" value="2"/>
</dbReference>
<dbReference type="PANTHER" id="PTHR36842:SF1">
    <property type="entry name" value="PROTEIN TOLB"/>
    <property type="match status" value="1"/>
</dbReference>
<dbReference type="EMBL" id="JAGETZ010000003">
    <property type="protein sequence ID" value="MBO2009022.1"/>
    <property type="molecule type" value="Genomic_DNA"/>
</dbReference>
<evidence type="ECO:0000259" key="2">
    <source>
        <dbReference type="PROSITE" id="PS50093"/>
    </source>
</evidence>
<dbReference type="InterPro" id="IPR000601">
    <property type="entry name" value="PKD_dom"/>
</dbReference>
<name>A0ABS3QCV8_9BACT</name>
<dbReference type="Proteomes" id="UP000664369">
    <property type="component" value="Unassembled WGS sequence"/>
</dbReference>
<dbReference type="NCBIfam" id="TIGR04183">
    <property type="entry name" value="Por_Secre_tail"/>
    <property type="match status" value="1"/>
</dbReference>
<dbReference type="Pfam" id="PF18962">
    <property type="entry name" value="Por_Secre_tail"/>
    <property type="match status" value="1"/>
</dbReference>
<dbReference type="SMART" id="SM00089">
    <property type="entry name" value="PKD"/>
    <property type="match status" value="2"/>
</dbReference>
<dbReference type="Pfam" id="PF20009">
    <property type="entry name" value="GEVED"/>
    <property type="match status" value="3"/>
</dbReference>
<keyword evidence="4" id="KW-1185">Reference proteome</keyword>
<feature type="domain" description="PKD" evidence="2">
    <location>
        <begin position="427"/>
        <end position="505"/>
    </location>
</feature>
<dbReference type="InterPro" id="IPR045474">
    <property type="entry name" value="GEVED"/>
</dbReference>
<dbReference type="Pfam" id="PF18911">
    <property type="entry name" value="PKD_4"/>
    <property type="match status" value="2"/>
</dbReference>
<gene>
    <name evidence="3" type="ORF">J4E00_08155</name>
</gene>
<comment type="caution">
    <text evidence="3">The sequence shown here is derived from an EMBL/GenBank/DDBJ whole genome shotgun (WGS) entry which is preliminary data.</text>
</comment>
<feature type="domain" description="PKD" evidence="2">
    <location>
        <begin position="194"/>
        <end position="277"/>
    </location>
</feature>
<feature type="signal peptide" evidence="1">
    <location>
        <begin position="1"/>
        <end position="30"/>
    </location>
</feature>
<dbReference type="InterPro" id="IPR013783">
    <property type="entry name" value="Ig-like_fold"/>
</dbReference>
<feature type="chain" id="PRO_5047487014" evidence="1">
    <location>
        <begin position="31"/>
        <end position="762"/>
    </location>
</feature>
<evidence type="ECO:0000313" key="3">
    <source>
        <dbReference type="EMBL" id="MBO2009022.1"/>
    </source>
</evidence>
<protein>
    <submittedName>
        <fullName evidence="3">PKD domain-containing protein</fullName>
    </submittedName>
</protein>
<organism evidence="3 4">
    <name type="scientific">Hymenobacter negativus</name>
    <dbReference type="NCBI Taxonomy" id="2795026"/>
    <lineage>
        <taxon>Bacteria</taxon>
        <taxon>Pseudomonadati</taxon>
        <taxon>Bacteroidota</taxon>
        <taxon>Cytophagia</taxon>
        <taxon>Cytophagales</taxon>
        <taxon>Hymenobacteraceae</taxon>
        <taxon>Hymenobacter</taxon>
    </lineage>
</organism>
<dbReference type="Gene3D" id="2.60.40.10">
    <property type="entry name" value="Immunoglobulins"/>
    <property type="match status" value="2"/>
</dbReference>
<dbReference type="InterPro" id="IPR026444">
    <property type="entry name" value="Secre_tail"/>
</dbReference>
<keyword evidence="1" id="KW-0732">Signal</keyword>
<evidence type="ECO:0000313" key="4">
    <source>
        <dbReference type="Proteomes" id="UP000664369"/>
    </source>
</evidence>
<evidence type="ECO:0000256" key="1">
    <source>
        <dbReference type="SAM" id="SignalP"/>
    </source>
</evidence>
<dbReference type="RefSeq" id="WP_208174648.1">
    <property type="nucleotide sequence ID" value="NZ_JAGETZ010000003.1"/>
</dbReference>
<sequence>MNPLLRTWSRIAPGMVAALLALGAATPAVAQCPINAVCTPGTASSAQAGVFGMAILNVTVGTTVLANRTSYTAGYHDYSCSVSAVPLVVGQSYPISIRTTAAATQNVRVWIDYNNDGAFTGNTELVYEDLNLTGTPANPHTGNFVPPAAAVLGTRLRMRVATDYINSALPTSCSTPEYSQDEDYSVTLSANVSPPTAAFTTDATTTCSGCVQFTDVSQNLPTSWLWTFGDGQTSTQQNPNHCYTTAGTYAVTLRATNAAGNNTSAATSIVYNTTVPVAASCSPQTSSYFANYGIIRFQLNTIDNTSANGSAGYQNFTCTQRTELTAGVNYPMVITTGGVNPHDIRVYLDKNNDGILTTAEQVYVSLNTATPGATATFTLPTGTTLNQPLRLRIIADAIGNTAGPCVGPASGQAEDYTIVARPNTLPPIISFSTNYVAGACVNPIQFTDLTSNLPTSWLWNFGDGQTSTQQNPLHTYTNAGTYNVSLSATNSNGTASITRLNAVTIQIPCFNYCASNGTGTNGPTGPQTSALWTTGVSVSNASPAYTNGTGIATGGYANYTANPITMPAGSAINLTVTTNLFVAHRTSVWVDYNLNGVFDTNELLATGVSTGGATANTYTATFTVPSSSSASGLSTRMRIQTAANTSAANACGINIVNAEVEDYQLRFSPLASRNAAALPALGLYPNPTLDGHLRLSLPDASAAGIYATEVQNVLGAAVLRTSLRLGPATEAELDLSALPAGVYVLHLRDAKGQTATRRVVRE</sequence>